<accession>A0AA87Y025</accession>
<gene>
    <name evidence="1" type="ORF">GCM10007387_41230</name>
</gene>
<reference evidence="1" key="1">
    <citation type="journal article" date="2014" name="Int. J. Syst. Evol. Microbiol.">
        <title>Complete genome sequence of Corynebacterium casei LMG S-19264T (=DSM 44701T), isolated from a smear-ripened cheese.</title>
        <authorList>
            <consortium name="US DOE Joint Genome Institute (JGI-PGF)"/>
            <person name="Walter F."/>
            <person name="Albersmeier A."/>
            <person name="Kalinowski J."/>
            <person name="Ruckert C."/>
        </authorList>
    </citation>
    <scope>NUCLEOTIDE SEQUENCE</scope>
    <source>
        <strain evidence="1">KCTC 12343</strain>
    </source>
</reference>
<dbReference type="AlphaFoldDB" id="A0AA87Y025"/>
<dbReference type="EMBL" id="BMWV01000010">
    <property type="protein sequence ID" value="GGY54617.1"/>
    <property type="molecule type" value="Genomic_DNA"/>
</dbReference>
<protein>
    <submittedName>
        <fullName evidence="1">Uncharacterized protein</fullName>
    </submittedName>
</protein>
<name>A0AA87Y025_9BURK</name>
<proteinExistence type="predicted"/>
<dbReference type="RefSeq" id="WP_165497560.1">
    <property type="nucleotide sequence ID" value="NZ_CP036401.1"/>
</dbReference>
<sequence>MLTRTLMTIGVSCCVLAIGSSARAGWDYRHGAFSGQYIIYGDEPSATAARIPTPGDTKIAFSIRGRAARDLFDAIGPAPREMSRGEERCEGNPKIRVRRLDTIFCRHYAKDGYWCTFGFDLSTGLSTWGKAGDAGCD</sequence>
<organism evidence="1 2">
    <name type="scientific">Pseudoduganella albidiflava</name>
    <dbReference type="NCBI Taxonomy" id="321983"/>
    <lineage>
        <taxon>Bacteria</taxon>
        <taxon>Pseudomonadati</taxon>
        <taxon>Pseudomonadota</taxon>
        <taxon>Betaproteobacteria</taxon>
        <taxon>Burkholderiales</taxon>
        <taxon>Oxalobacteraceae</taxon>
        <taxon>Telluria group</taxon>
        <taxon>Pseudoduganella</taxon>
    </lineage>
</organism>
<comment type="caution">
    <text evidence="1">The sequence shown here is derived from an EMBL/GenBank/DDBJ whole genome shotgun (WGS) entry which is preliminary data.</text>
</comment>
<evidence type="ECO:0000313" key="2">
    <source>
        <dbReference type="Proteomes" id="UP000628442"/>
    </source>
</evidence>
<evidence type="ECO:0000313" key="1">
    <source>
        <dbReference type="EMBL" id="GGY54617.1"/>
    </source>
</evidence>
<dbReference type="Proteomes" id="UP000628442">
    <property type="component" value="Unassembled WGS sequence"/>
</dbReference>
<reference evidence="1" key="2">
    <citation type="submission" date="2022-12" db="EMBL/GenBank/DDBJ databases">
        <authorList>
            <person name="Sun Q."/>
            <person name="Kim S."/>
        </authorList>
    </citation>
    <scope>NUCLEOTIDE SEQUENCE</scope>
    <source>
        <strain evidence="1">KCTC 12343</strain>
    </source>
</reference>